<dbReference type="OrthoDB" id="269318at2"/>
<evidence type="ECO:0000256" key="4">
    <source>
        <dbReference type="ARBA" id="ARBA00022857"/>
    </source>
</evidence>
<dbReference type="Gene3D" id="3.50.50.60">
    <property type="entry name" value="FAD/NAD(P)-binding domain"/>
    <property type="match status" value="1"/>
</dbReference>
<dbReference type="PANTHER" id="PTHR46091">
    <property type="entry name" value="BLR7054 PROTEIN"/>
    <property type="match status" value="1"/>
</dbReference>
<evidence type="ECO:0000259" key="6">
    <source>
        <dbReference type="Pfam" id="PF01593"/>
    </source>
</evidence>
<dbReference type="InterPro" id="IPR036188">
    <property type="entry name" value="FAD/NAD-bd_sf"/>
</dbReference>
<dbReference type="Pfam" id="PF01593">
    <property type="entry name" value="Amino_oxidase"/>
    <property type="match status" value="1"/>
</dbReference>
<keyword evidence="5" id="KW-0520">NAD</keyword>
<dbReference type="PANTHER" id="PTHR46091:SF3">
    <property type="entry name" value="AMINE OXIDASE DOMAIN-CONTAINING PROTEIN"/>
    <property type="match status" value="1"/>
</dbReference>
<keyword evidence="3" id="KW-0274">FAD</keyword>
<dbReference type="KEGG" id="pcx:LPB68_00650"/>
<evidence type="ECO:0000313" key="7">
    <source>
        <dbReference type="EMBL" id="OAB76376.1"/>
    </source>
</evidence>
<protein>
    <recommendedName>
        <fullName evidence="6">Amine oxidase domain-containing protein</fullName>
    </recommendedName>
</protein>
<comment type="caution">
    <text evidence="7">The sequence shown here is derived from an EMBL/GenBank/DDBJ whole genome shotgun (WGS) entry which is preliminary data.</text>
</comment>
<feature type="domain" description="Amine oxidase" evidence="6">
    <location>
        <begin position="11"/>
        <end position="480"/>
    </location>
</feature>
<dbReference type="InterPro" id="IPR052206">
    <property type="entry name" value="Retinol_saturase"/>
</dbReference>
<dbReference type="SUPFAM" id="SSF51905">
    <property type="entry name" value="FAD/NAD(P)-binding domain"/>
    <property type="match status" value="1"/>
</dbReference>
<dbReference type="Proteomes" id="UP000077134">
    <property type="component" value="Unassembled WGS sequence"/>
</dbReference>
<dbReference type="EMBL" id="LSFN01000005">
    <property type="protein sequence ID" value="OAB76376.1"/>
    <property type="molecule type" value="Genomic_DNA"/>
</dbReference>
<evidence type="ECO:0000313" key="8">
    <source>
        <dbReference type="Proteomes" id="UP000077134"/>
    </source>
</evidence>
<dbReference type="STRING" id="1763538.LPB68_00650"/>
<evidence type="ECO:0000256" key="5">
    <source>
        <dbReference type="ARBA" id="ARBA00023027"/>
    </source>
</evidence>
<dbReference type="PRINTS" id="PR00419">
    <property type="entry name" value="ADXRDTASE"/>
</dbReference>
<keyword evidence="2" id="KW-0732">Signal</keyword>
<keyword evidence="1" id="KW-0285">Flavoprotein</keyword>
<dbReference type="GO" id="GO:0016491">
    <property type="term" value="F:oxidoreductase activity"/>
    <property type="evidence" value="ECO:0007669"/>
    <property type="project" value="InterPro"/>
</dbReference>
<keyword evidence="4" id="KW-0521">NADP</keyword>
<dbReference type="AlphaFoldDB" id="A0A167FBA4"/>
<accession>A0A167FBA4</accession>
<keyword evidence="8" id="KW-1185">Reference proteome</keyword>
<dbReference type="InterPro" id="IPR002937">
    <property type="entry name" value="Amino_oxidase"/>
</dbReference>
<name>A0A167FBA4_9BACL</name>
<evidence type="ECO:0000256" key="2">
    <source>
        <dbReference type="ARBA" id="ARBA00022729"/>
    </source>
</evidence>
<proteinExistence type="predicted"/>
<gene>
    <name evidence="7" type="ORF">PNBC_02885</name>
</gene>
<evidence type="ECO:0000256" key="1">
    <source>
        <dbReference type="ARBA" id="ARBA00022630"/>
    </source>
</evidence>
<organism evidence="7 8">
    <name type="scientific">Paenibacillus crassostreae</name>
    <dbReference type="NCBI Taxonomy" id="1763538"/>
    <lineage>
        <taxon>Bacteria</taxon>
        <taxon>Bacillati</taxon>
        <taxon>Bacillota</taxon>
        <taxon>Bacilli</taxon>
        <taxon>Bacillales</taxon>
        <taxon>Paenibacillaceae</taxon>
        <taxon>Paenibacillus</taxon>
    </lineage>
</organism>
<sequence length="496" mass="56297">MKNVAIIGSGFAGMTAAVLLAQKGYRTTVFERHYRLGGYGHSFRRKGFEFHTSIYKIPSQWNGLMEVMDITFGNDEKMFSTSQYIFEDSGAIISGGNPEHQLIEKFPESSQMLTDFFTKMKDVGELFEKIFESGYSIKNLKVSEAQTYIEFSKMTISELLDKYFGDQTRLKDMIMATLDFTGDNIALVIPVSLKAVKPDVVDQLPIGGAPRMIGRLKERLIQYGGKVRLREEVTKLEIDDSGVCIRFETNKDNYENFDEIIVASDINFFYDKLLNSNITHDFKKQDYAISESSFSVWLGLNCSYEDLCLPSETVYYSLANKTWDLLSVQEPLVPTSGFLFISGLFSKDPLSTPKGKSQVCIGLPCSMQYFQQCKELGLYEEVKAELGAKLIDIVSELIPNIRDYIYIQEIASPLTYYSYTLNTNGATIGYQKNKNFVLSSKRHKNINKSLRNITFGSQWTSLHAGVMGAMEEGIKATNIVLKRYGHLPYDYMEKLH</sequence>
<reference evidence="7 8" key="1">
    <citation type="submission" date="2016-02" db="EMBL/GenBank/DDBJ databases">
        <title>Paenibacillus sp. LPB0068, isolated from Crassostrea gigas.</title>
        <authorList>
            <person name="Shin S.-K."/>
            <person name="Yi H."/>
        </authorList>
    </citation>
    <scope>NUCLEOTIDE SEQUENCE [LARGE SCALE GENOMIC DNA]</scope>
    <source>
        <strain evidence="7 8">LPB0068</strain>
    </source>
</reference>
<evidence type="ECO:0000256" key="3">
    <source>
        <dbReference type="ARBA" id="ARBA00022827"/>
    </source>
</evidence>